<name>S7S0P7_GLOTA</name>
<keyword evidence="3" id="KW-1185">Reference proteome</keyword>
<dbReference type="EMBL" id="KB469297">
    <property type="protein sequence ID" value="EPQ59309.1"/>
    <property type="molecule type" value="Genomic_DNA"/>
</dbReference>
<feature type="region of interest" description="Disordered" evidence="1">
    <location>
        <begin position="1"/>
        <end position="62"/>
    </location>
</feature>
<accession>S7S0P7</accession>
<feature type="compositionally biased region" description="Polar residues" evidence="1">
    <location>
        <begin position="50"/>
        <end position="59"/>
    </location>
</feature>
<evidence type="ECO:0000313" key="2">
    <source>
        <dbReference type="EMBL" id="EPQ59309.1"/>
    </source>
</evidence>
<gene>
    <name evidence="2" type="ORF">GLOTRDRAFT_109622</name>
</gene>
<dbReference type="GeneID" id="19299068"/>
<dbReference type="KEGG" id="gtr:GLOTRDRAFT_109622"/>
<sequence>MLERFQGYHIRDVPHTSPAHCPSSAPRPSSRDTFAIWDETPPLHGRRPTAETSYQSTKGTPEVQVSRAAWMIRTTAASIA</sequence>
<organism evidence="2 3">
    <name type="scientific">Gloeophyllum trabeum (strain ATCC 11539 / FP-39264 / Madison 617)</name>
    <name type="common">Brown rot fungus</name>
    <dbReference type="NCBI Taxonomy" id="670483"/>
    <lineage>
        <taxon>Eukaryota</taxon>
        <taxon>Fungi</taxon>
        <taxon>Dikarya</taxon>
        <taxon>Basidiomycota</taxon>
        <taxon>Agaricomycotina</taxon>
        <taxon>Agaricomycetes</taxon>
        <taxon>Gloeophyllales</taxon>
        <taxon>Gloeophyllaceae</taxon>
        <taxon>Gloeophyllum</taxon>
    </lineage>
</organism>
<evidence type="ECO:0000313" key="3">
    <source>
        <dbReference type="Proteomes" id="UP000030669"/>
    </source>
</evidence>
<dbReference type="RefSeq" id="XP_007862340.1">
    <property type="nucleotide sequence ID" value="XM_007864149.1"/>
</dbReference>
<proteinExistence type="predicted"/>
<protein>
    <submittedName>
        <fullName evidence="2">Uncharacterized protein</fullName>
    </submittedName>
</protein>
<dbReference type="HOGENOM" id="CLU_2589991_0_0_1"/>
<dbReference type="Proteomes" id="UP000030669">
    <property type="component" value="Unassembled WGS sequence"/>
</dbReference>
<evidence type="ECO:0000256" key="1">
    <source>
        <dbReference type="SAM" id="MobiDB-lite"/>
    </source>
</evidence>
<reference evidence="2 3" key="1">
    <citation type="journal article" date="2012" name="Science">
        <title>The Paleozoic origin of enzymatic lignin decomposition reconstructed from 31 fungal genomes.</title>
        <authorList>
            <person name="Floudas D."/>
            <person name="Binder M."/>
            <person name="Riley R."/>
            <person name="Barry K."/>
            <person name="Blanchette R.A."/>
            <person name="Henrissat B."/>
            <person name="Martinez A.T."/>
            <person name="Otillar R."/>
            <person name="Spatafora J.W."/>
            <person name="Yadav J.S."/>
            <person name="Aerts A."/>
            <person name="Benoit I."/>
            <person name="Boyd A."/>
            <person name="Carlson A."/>
            <person name="Copeland A."/>
            <person name="Coutinho P.M."/>
            <person name="de Vries R.P."/>
            <person name="Ferreira P."/>
            <person name="Findley K."/>
            <person name="Foster B."/>
            <person name="Gaskell J."/>
            <person name="Glotzer D."/>
            <person name="Gorecki P."/>
            <person name="Heitman J."/>
            <person name="Hesse C."/>
            <person name="Hori C."/>
            <person name="Igarashi K."/>
            <person name="Jurgens J.A."/>
            <person name="Kallen N."/>
            <person name="Kersten P."/>
            <person name="Kohler A."/>
            <person name="Kuees U."/>
            <person name="Kumar T.K.A."/>
            <person name="Kuo A."/>
            <person name="LaButti K."/>
            <person name="Larrondo L.F."/>
            <person name="Lindquist E."/>
            <person name="Ling A."/>
            <person name="Lombard V."/>
            <person name="Lucas S."/>
            <person name="Lundell T."/>
            <person name="Martin R."/>
            <person name="McLaughlin D.J."/>
            <person name="Morgenstern I."/>
            <person name="Morin E."/>
            <person name="Murat C."/>
            <person name="Nagy L.G."/>
            <person name="Nolan M."/>
            <person name="Ohm R.A."/>
            <person name="Patyshakuliyeva A."/>
            <person name="Rokas A."/>
            <person name="Ruiz-Duenas F.J."/>
            <person name="Sabat G."/>
            <person name="Salamov A."/>
            <person name="Samejima M."/>
            <person name="Schmutz J."/>
            <person name="Slot J.C."/>
            <person name="St John F."/>
            <person name="Stenlid J."/>
            <person name="Sun H."/>
            <person name="Sun S."/>
            <person name="Syed K."/>
            <person name="Tsang A."/>
            <person name="Wiebenga A."/>
            <person name="Young D."/>
            <person name="Pisabarro A."/>
            <person name="Eastwood D.C."/>
            <person name="Martin F."/>
            <person name="Cullen D."/>
            <person name="Grigoriev I.V."/>
            <person name="Hibbett D.S."/>
        </authorList>
    </citation>
    <scope>NUCLEOTIDE SEQUENCE [LARGE SCALE GENOMIC DNA]</scope>
    <source>
        <strain evidence="2 3">ATCC 11539</strain>
    </source>
</reference>
<dbReference type="AlphaFoldDB" id="S7S0P7"/>